<dbReference type="OrthoDB" id="4062651at2759"/>
<dbReference type="SUPFAM" id="SSF56112">
    <property type="entry name" value="Protein kinase-like (PK-like)"/>
    <property type="match status" value="1"/>
</dbReference>
<keyword evidence="4" id="KW-1185">Reference proteome</keyword>
<dbReference type="Pfam" id="PF00069">
    <property type="entry name" value="Pkinase"/>
    <property type="match status" value="1"/>
</dbReference>
<accession>A0A090MV63</accession>
<keyword evidence="3" id="KW-0808">Transferase</keyword>
<dbReference type="Proteomes" id="UP000035682">
    <property type="component" value="Unplaced"/>
</dbReference>
<evidence type="ECO:0000313" key="5">
    <source>
        <dbReference type="WBParaSite" id="SRAE_1000093800.1"/>
    </source>
</evidence>
<dbReference type="GeneID" id="36375033"/>
<dbReference type="STRING" id="34506.A0A090MV63"/>
<sequence length="353" mass="42137">MIVFHEDEDFNRHLEDIRQIRHKNIEGGPIIFYNEYFITLNLQTEQRLLFVYKESDGISLSEILYVDNNFFKKNTTSALQLLKQIGDGLLYLHRRNIVHGEIHPDNIVLTKTGIYKLINCCFFHILSHLKPQNKLREMKCLYYNSPESIFTEKIITKEEDVWAFGIIIYNLYNGFDEYYFKNLHPMYQTEPDACLIHMFKNYGPFCGQQNDMPNVFYNICAGGIWKRNIERVNMKVLMQLINSIEYCYKVQNFICNEKYLYYEIISRISSNKEDYLYLYRYLVWREFIDKTDKKGPDQKSGSFYPIQNEKQKKGMSKKKEKGSKTTKKKSSKKKKEIKSAKTDYNDVNFNDDL</sequence>
<dbReference type="SMART" id="SM00220">
    <property type="entry name" value="S_TKc"/>
    <property type="match status" value="1"/>
</dbReference>
<dbReference type="InterPro" id="IPR011009">
    <property type="entry name" value="Kinase-like_dom_sf"/>
</dbReference>
<evidence type="ECO:0000313" key="3">
    <source>
        <dbReference type="EMBL" id="CEF62668.1"/>
    </source>
</evidence>
<gene>
    <name evidence="3 5 6" type="ORF">SRAE_1000093800</name>
</gene>
<dbReference type="InterPro" id="IPR000719">
    <property type="entry name" value="Prot_kinase_dom"/>
</dbReference>
<protein>
    <submittedName>
        <fullName evidence="3">Protein kinase domain and Serine/threonine-/dual specificity protein kinase, catalytic domain and Protein kinase-like domain-containing protein</fullName>
    </submittedName>
</protein>
<dbReference type="GO" id="GO:0004674">
    <property type="term" value="F:protein serine/threonine kinase activity"/>
    <property type="evidence" value="ECO:0007669"/>
    <property type="project" value="TreeGrafter"/>
</dbReference>
<evidence type="ECO:0000256" key="1">
    <source>
        <dbReference type="SAM" id="MobiDB-lite"/>
    </source>
</evidence>
<dbReference type="CTD" id="36375033"/>
<dbReference type="AlphaFoldDB" id="A0A090MV63"/>
<name>A0A090MV63_STRRB</name>
<keyword evidence="3" id="KW-0418">Kinase</keyword>
<dbReference type="InterPro" id="IPR053235">
    <property type="entry name" value="Ser_Thr_kinase"/>
</dbReference>
<feature type="compositionally biased region" description="Basic residues" evidence="1">
    <location>
        <begin position="313"/>
        <end position="336"/>
    </location>
</feature>
<reference evidence="3 4" key="1">
    <citation type="submission" date="2014-09" db="EMBL/GenBank/DDBJ databases">
        <authorList>
            <person name="Martin A.A."/>
        </authorList>
    </citation>
    <scope>NUCLEOTIDE SEQUENCE</scope>
    <source>
        <strain evidence="4">ED321</strain>
        <strain evidence="3">ED321 Heterogonic</strain>
    </source>
</reference>
<dbReference type="RefSeq" id="XP_024501870.1">
    <property type="nucleotide sequence ID" value="XM_024647832.1"/>
</dbReference>
<dbReference type="PROSITE" id="PS50011">
    <property type="entry name" value="PROTEIN_KINASE_DOM"/>
    <property type="match status" value="1"/>
</dbReference>
<evidence type="ECO:0000313" key="6">
    <source>
        <dbReference type="WormBase" id="SRAE_1000093800"/>
    </source>
</evidence>
<feature type="region of interest" description="Disordered" evidence="1">
    <location>
        <begin position="292"/>
        <end position="339"/>
    </location>
</feature>
<reference evidence="5" key="2">
    <citation type="submission" date="2020-12" db="UniProtKB">
        <authorList>
            <consortium name="WormBaseParasite"/>
        </authorList>
    </citation>
    <scope>IDENTIFICATION</scope>
</reference>
<dbReference type="WormBase" id="SRAE_1000093800">
    <property type="protein sequence ID" value="SRP08189"/>
    <property type="gene ID" value="WBGene00257538"/>
</dbReference>
<dbReference type="EMBL" id="LN609528">
    <property type="protein sequence ID" value="CEF62668.1"/>
    <property type="molecule type" value="Genomic_DNA"/>
</dbReference>
<dbReference type="Gene3D" id="1.10.510.10">
    <property type="entry name" value="Transferase(Phosphotransferase) domain 1"/>
    <property type="match status" value="1"/>
</dbReference>
<feature type="domain" description="Protein kinase" evidence="2">
    <location>
        <begin position="1"/>
        <end position="254"/>
    </location>
</feature>
<dbReference type="PANTHER" id="PTHR24361">
    <property type="entry name" value="MITOGEN-ACTIVATED KINASE KINASE KINASE"/>
    <property type="match status" value="1"/>
</dbReference>
<dbReference type="GO" id="GO:0005524">
    <property type="term" value="F:ATP binding"/>
    <property type="evidence" value="ECO:0007669"/>
    <property type="project" value="InterPro"/>
</dbReference>
<evidence type="ECO:0000259" key="2">
    <source>
        <dbReference type="PROSITE" id="PS50011"/>
    </source>
</evidence>
<dbReference type="GO" id="GO:0005737">
    <property type="term" value="C:cytoplasm"/>
    <property type="evidence" value="ECO:0007669"/>
    <property type="project" value="TreeGrafter"/>
</dbReference>
<evidence type="ECO:0000313" key="4">
    <source>
        <dbReference type="Proteomes" id="UP000035682"/>
    </source>
</evidence>
<proteinExistence type="predicted"/>
<dbReference type="WBParaSite" id="SRAE_1000093800.1">
    <property type="protein sequence ID" value="SRAE_1000093800.1"/>
    <property type="gene ID" value="WBGene00257538"/>
</dbReference>
<organism evidence="3">
    <name type="scientific">Strongyloides ratti</name>
    <name type="common">Parasitic roundworm</name>
    <dbReference type="NCBI Taxonomy" id="34506"/>
    <lineage>
        <taxon>Eukaryota</taxon>
        <taxon>Metazoa</taxon>
        <taxon>Ecdysozoa</taxon>
        <taxon>Nematoda</taxon>
        <taxon>Chromadorea</taxon>
        <taxon>Rhabditida</taxon>
        <taxon>Tylenchina</taxon>
        <taxon>Panagrolaimomorpha</taxon>
        <taxon>Strongyloidoidea</taxon>
        <taxon>Strongyloididae</taxon>
        <taxon>Strongyloides</taxon>
    </lineage>
</organism>